<dbReference type="Proteomes" id="UP000703674">
    <property type="component" value="Unassembled WGS sequence"/>
</dbReference>
<feature type="non-terminal residue" evidence="1">
    <location>
        <position position="1"/>
    </location>
</feature>
<name>A0ABX1D601_9FLAO</name>
<dbReference type="EMBL" id="JAAVJR010000387">
    <property type="protein sequence ID" value="NJW54669.1"/>
    <property type="molecule type" value="Genomic_DNA"/>
</dbReference>
<sequence length="55" mass="6393">KPKALERHIEEYKAEMLETWVEMPQYFVTSSASGFGKEEVLDFIQSINDGFLPQQ</sequence>
<evidence type="ECO:0000313" key="2">
    <source>
        <dbReference type="Proteomes" id="UP000703674"/>
    </source>
</evidence>
<reference evidence="1 2" key="1">
    <citation type="submission" date="2020-03" db="EMBL/GenBank/DDBJ databases">
        <title>Salinimicrobium sp. nov, isolated from SCS.</title>
        <authorList>
            <person name="Cao W.R."/>
        </authorList>
    </citation>
    <scope>NUCLEOTIDE SEQUENCE [LARGE SCALE GENOMIC DNA]</scope>
    <source>
        <strain evidence="2">J15B91</strain>
    </source>
</reference>
<evidence type="ECO:0000313" key="1">
    <source>
        <dbReference type="EMBL" id="NJW54669.1"/>
    </source>
</evidence>
<keyword evidence="2" id="KW-1185">Reference proteome</keyword>
<gene>
    <name evidence="1" type="ORF">HC175_17300</name>
</gene>
<proteinExistence type="predicted"/>
<organism evidence="1 2">
    <name type="scientific">Salinimicrobium oceani</name>
    <dbReference type="NCBI Taxonomy" id="2722702"/>
    <lineage>
        <taxon>Bacteria</taxon>
        <taxon>Pseudomonadati</taxon>
        <taxon>Bacteroidota</taxon>
        <taxon>Flavobacteriia</taxon>
        <taxon>Flavobacteriales</taxon>
        <taxon>Flavobacteriaceae</taxon>
        <taxon>Salinimicrobium</taxon>
    </lineage>
</organism>
<protein>
    <submittedName>
        <fullName evidence="1">YihA family ribosome biogenesis GTP-binding protein</fullName>
    </submittedName>
</protein>
<accession>A0ABX1D601</accession>
<comment type="caution">
    <text evidence="1">The sequence shown here is derived from an EMBL/GenBank/DDBJ whole genome shotgun (WGS) entry which is preliminary data.</text>
</comment>